<feature type="region of interest" description="Disordered" evidence="1">
    <location>
        <begin position="1"/>
        <end position="42"/>
    </location>
</feature>
<evidence type="ECO:0000313" key="4">
    <source>
        <dbReference type="Proteomes" id="UP000001055"/>
    </source>
</evidence>
<protein>
    <recommendedName>
        <fullName evidence="2">BAH domain-containing protein</fullName>
    </recommendedName>
</protein>
<accession>Q0UUJ0</accession>
<organism evidence="3 4">
    <name type="scientific">Phaeosphaeria nodorum (strain SN15 / ATCC MYA-4574 / FGSC 10173)</name>
    <name type="common">Glume blotch fungus</name>
    <name type="synonym">Parastagonospora nodorum</name>
    <dbReference type="NCBI Taxonomy" id="321614"/>
    <lineage>
        <taxon>Eukaryota</taxon>
        <taxon>Fungi</taxon>
        <taxon>Dikarya</taxon>
        <taxon>Ascomycota</taxon>
        <taxon>Pezizomycotina</taxon>
        <taxon>Dothideomycetes</taxon>
        <taxon>Pleosporomycetidae</taxon>
        <taxon>Pleosporales</taxon>
        <taxon>Pleosporineae</taxon>
        <taxon>Phaeosphaeriaceae</taxon>
        <taxon>Parastagonospora</taxon>
    </lineage>
</organism>
<dbReference type="CDD" id="cd04370">
    <property type="entry name" value="BAH"/>
    <property type="match status" value="1"/>
</dbReference>
<name>Q0UUJ0_PHANO</name>
<dbReference type="PROSITE" id="PS51038">
    <property type="entry name" value="BAH"/>
    <property type="match status" value="1"/>
</dbReference>
<reference evidence="4" key="1">
    <citation type="journal article" date="2007" name="Plant Cell">
        <title>Dothideomycete-plant interactions illuminated by genome sequencing and EST analysis of the wheat pathogen Stagonospora nodorum.</title>
        <authorList>
            <person name="Hane J.K."/>
            <person name="Lowe R.G."/>
            <person name="Solomon P.S."/>
            <person name="Tan K.C."/>
            <person name="Schoch C.L."/>
            <person name="Spatafora J.W."/>
            <person name="Crous P.W."/>
            <person name="Kodira C."/>
            <person name="Birren B.W."/>
            <person name="Galagan J.E."/>
            <person name="Torriani S.F."/>
            <person name="McDonald B.A."/>
            <person name="Oliver R.P."/>
        </authorList>
    </citation>
    <scope>NUCLEOTIDE SEQUENCE [LARGE SCALE GENOMIC DNA]</scope>
    <source>
        <strain evidence="4">SN15 / ATCC MYA-4574 / FGSC 10173</strain>
    </source>
</reference>
<feature type="domain" description="BAH" evidence="2">
    <location>
        <begin position="138"/>
        <end position="259"/>
    </location>
</feature>
<sequence length="483" mass="53543">MPPRKSMVPSSKRRLESESESVDRSVTSDIATPDPASKKRKIDWATIDQKKVFPGFKLYPAKIKTPKANRKQKTRKSTGGIPTTGDTGGYNKDDPLDADIVQKNPFSESQLSETHYVVRPAAEWESTQRYRKFTISEAEFQVGQTVFVSKTEEEQDASSAIKDWIGKVLEVRAGDAAHVYLRVYWLYRPEDLPDGRQPHHADGELIASNHMDIIEALSVIDRATVIHWDEDLEKSMPFKDQLFWRQTFDVGKPKGKQLSKLRSMCIDKAPCNPDEGVVQCPSCSKWLHSRCLEERAVADAQANNKTKGPRKSSSTDVDFSATLTTLGELGPTYLTVTDHRPKQEPKHFNVDIKCLICNALIEGAADDLPPENVAYDPIILPSREAAPAKLEDADSVIGKDENTPAPASPAAAPGESTTEPTPEKYPRPSLGEAPAELVESSIDMTEAVFKPEDQTPAAALVSKSVFQSGFRSIKRLLWRTEAV</sequence>
<evidence type="ECO:0000313" key="3">
    <source>
        <dbReference type="EMBL" id="EAT88334.2"/>
    </source>
</evidence>
<feature type="compositionally biased region" description="Low complexity" evidence="1">
    <location>
        <begin position="404"/>
        <end position="413"/>
    </location>
</feature>
<feature type="region of interest" description="Disordered" evidence="1">
    <location>
        <begin position="397"/>
        <end position="434"/>
    </location>
</feature>
<dbReference type="AlphaFoldDB" id="Q0UUJ0"/>
<evidence type="ECO:0000256" key="1">
    <source>
        <dbReference type="SAM" id="MobiDB-lite"/>
    </source>
</evidence>
<dbReference type="eggNOG" id="ENOG502S1KY">
    <property type="taxonomic scope" value="Eukaryota"/>
</dbReference>
<dbReference type="InParanoid" id="Q0UUJ0"/>
<dbReference type="PANTHER" id="PTHR46364">
    <property type="entry name" value="OS08G0421900 PROTEIN"/>
    <property type="match status" value="1"/>
</dbReference>
<feature type="compositionally biased region" description="Basic residues" evidence="1">
    <location>
        <begin position="64"/>
        <end position="76"/>
    </location>
</feature>
<dbReference type="GO" id="GO:0003682">
    <property type="term" value="F:chromatin binding"/>
    <property type="evidence" value="ECO:0007669"/>
    <property type="project" value="InterPro"/>
</dbReference>
<dbReference type="InterPro" id="IPR043151">
    <property type="entry name" value="BAH_sf"/>
</dbReference>
<dbReference type="RefSeq" id="XP_001794989.1">
    <property type="nucleotide sequence ID" value="XM_001794937.1"/>
</dbReference>
<dbReference type="GeneID" id="5971857"/>
<dbReference type="Proteomes" id="UP000001055">
    <property type="component" value="Unassembled WGS sequence"/>
</dbReference>
<gene>
    <name evidence="3" type="ORF">SNOG_04574</name>
</gene>
<dbReference type="SMART" id="SM00439">
    <property type="entry name" value="BAH"/>
    <property type="match status" value="1"/>
</dbReference>
<dbReference type="InterPro" id="IPR001025">
    <property type="entry name" value="BAH_dom"/>
</dbReference>
<dbReference type="STRING" id="321614.Q0UUJ0"/>
<dbReference type="HOGENOM" id="CLU_040680_1_0_1"/>
<dbReference type="KEGG" id="pno:SNOG_04574"/>
<dbReference type="SUPFAM" id="SSF57903">
    <property type="entry name" value="FYVE/PHD zinc finger"/>
    <property type="match status" value="1"/>
</dbReference>
<dbReference type="InterPro" id="IPR011011">
    <property type="entry name" value="Znf_FYVE_PHD"/>
</dbReference>
<dbReference type="Gene3D" id="2.30.30.490">
    <property type="match status" value="1"/>
</dbReference>
<dbReference type="EMBL" id="CH445330">
    <property type="protein sequence ID" value="EAT88334.2"/>
    <property type="molecule type" value="Genomic_DNA"/>
</dbReference>
<feature type="region of interest" description="Disordered" evidence="1">
    <location>
        <begin position="63"/>
        <end position="94"/>
    </location>
</feature>
<proteinExistence type="predicted"/>
<dbReference type="VEuPathDB" id="FungiDB:JI435_045740"/>
<evidence type="ECO:0000259" key="2">
    <source>
        <dbReference type="PROSITE" id="PS51038"/>
    </source>
</evidence>
<feature type="compositionally biased region" description="Basic and acidic residues" evidence="1">
    <location>
        <begin position="13"/>
        <end position="23"/>
    </location>
</feature>